<feature type="region of interest" description="Disordered" evidence="1">
    <location>
        <begin position="236"/>
        <end position="271"/>
    </location>
</feature>
<evidence type="ECO:0000313" key="2">
    <source>
        <dbReference type="EMBL" id="CAD8859674.1"/>
    </source>
</evidence>
<proteinExistence type="predicted"/>
<feature type="compositionally biased region" description="Polar residues" evidence="1">
    <location>
        <begin position="246"/>
        <end position="258"/>
    </location>
</feature>
<organism evidence="2">
    <name type="scientific">Noctiluca scintillans</name>
    <name type="common">Sea sparkle</name>
    <name type="synonym">Red tide dinoflagellate</name>
    <dbReference type="NCBI Taxonomy" id="2966"/>
    <lineage>
        <taxon>Eukaryota</taxon>
        <taxon>Sar</taxon>
        <taxon>Alveolata</taxon>
        <taxon>Dinophyceae</taxon>
        <taxon>Noctilucales</taxon>
        <taxon>Noctilucaceae</taxon>
        <taxon>Noctiluca</taxon>
    </lineage>
</organism>
<dbReference type="EMBL" id="HBFQ01047714">
    <property type="protein sequence ID" value="CAD8859674.1"/>
    <property type="molecule type" value="Transcribed_RNA"/>
</dbReference>
<name>A0A7S1AN39_NOCSC</name>
<protein>
    <submittedName>
        <fullName evidence="2">Uncharacterized protein</fullName>
    </submittedName>
</protein>
<sequence>MVTDSVMVSREPWRASRGEADRLPTQVQRTPLCTVDTQGMTVGAANLQCISTLHELVSGVPFFGKSEEVAKDLVIYVLDLSWHTWAMRTSRKANQKLPSAPRKDLEIAEQMRLINTVAPLCDVARPRLSSTSSSGSSVVESNSVVCGKLLVVGGEARSALELPSDVQDFCHAYTLKAIMVESWAKVAACMEAVLAEMVAASIEQEQQDREDLLRAAFSNRRTLSILSLASIGGRSASRRKKSSNSTGSLKSDETTASTEVPLIRSMTSTSSLRSDSSEVGLYRLVSSRAEVLLGTDTLGTVRRRSSLLSRDVSKKSVRSACSVSSSKAEEIPPSSPVNNLAATSVSDAPGFPECRSKAKRRPSLLAWTRRLRGNKCAKVSPRSRLYCCRSALNLTCETLGTPPSSGTLMASLEFEAPETPTSQITTKSLSTLERPISLTDSLGPLSFTFLPSAAQLKTCVGTVLGARLLAKTGPSIC</sequence>
<evidence type="ECO:0000256" key="1">
    <source>
        <dbReference type="SAM" id="MobiDB-lite"/>
    </source>
</evidence>
<accession>A0A7S1AN39</accession>
<gene>
    <name evidence="2" type="ORF">NSCI0253_LOCUS34028</name>
</gene>
<reference evidence="2" key="1">
    <citation type="submission" date="2021-01" db="EMBL/GenBank/DDBJ databases">
        <authorList>
            <person name="Corre E."/>
            <person name="Pelletier E."/>
            <person name="Niang G."/>
            <person name="Scheremetjew M."/>
            <person name="Finn R."/>
            <person name="Kale V."/>
            <person name="Holt S."/>
            <person name="Cochrane G."/>
            <person name="Meng A."/>
            <person name="Brown T."/>
            <person name="Cohen L."/>
        </authorList>
    </citation>
    <scope>NUCLEOTIDE SEQUENCE</scope>
</reference>
<dbReference type="AlphaFoldDB" id="A0A7S1AN39"/>